<dbReference type="EMBL" id="UGHS01000004">
    <property type="protein sequence ID" value="STO93959.1"/>
    <property type="molecule type" value="Genomic_DNA"/>
</dbReference>
<reference evidence="1 2" key="1">
    <citation type="submission" date="2018-06" db="EMBL/GenBank/DDBJ databases">
        <authorList>
            <consortium name="Pathogen Informatics"/>
            <person name="Doyle S."/>
        </authorList>
    </citation>
    <scope>NUCLEOTIDE SEQUENCE [LARGE SCALE GENOMIC DNA]</scope>
    <source>
        <strain evidence="1 2">NCTC13335</strain>
    </source>
</reference>
<dbReference type="AlphaFoldDB" id="A0A377J0Q9"/>
<dbReference type="OrthoDB" id="9797506at2"/>
<dbReference type="SUPFAM" id="SSF49777">
    <property type="entry name" value="PEBP-like"/>
    <property type="match status" value="1"/>
</dbReference>
<dbReference type="RefSeq" id="WP_007241361.1">
    <property type="nucleotide sequence ID" value="NZ_JAHAHE010000001.1"/>
</dbReference>
<dbReference type="Gene3D" id="3.90.280.10">
    <property type="entry name" value="PEBP-like"/>
    <property type="match status" value="1"/>
</dbReference>
<dbReference type="Proteomes" id="UP000255264">
    <property type="component" value="Unassembled WGS sequence"/>
</dbReference>
<accession>A0A377J0Q9</accession>
<dbReference type="PANTHER" id="PTHR30289:SF1">
    <property type="entry name" value="PEBP (PHOSPHATIDYLETHANOLAMINE-BINDING PROTEIN) FAMILY PROTEIN"/>
    <property type="match status" value="1"/>
</dbReference>
<dbReference type="NCBIfam" id="TIGR00481">
    <property type="entry name" value="YbhB/YbcL family Raf kinase inhibitor-like protein"/>
    <property type="match status" value="1"/>
</dbReference>
<dbReference type="CDD" id="cd00865">
    <property type="entry name" value="PEBP_bact_arch"/>
    <property type="match status" value="1"/>
</dbReference>
<gene>
    <name evidence="1" type="ORF">NCTC13335_01874</name>
</gene>
<evidence type="ECO:0000313" key="2">
    <source>
        <dbReference type="Proteomes" id="UP000255264"/>
    </source>
</evidence>
<dbReference type="InterPro" id="IPR008914">
    <property type="entry name" value="PEBP"/>
</dbReference>
<keyword evidence="2" id="KW-1185">Reference proteome</keyword>
<dbReference type="InterPro" id="IPR005247">
    <property type="entry name" value="YbhB_YbcL/LppC-like"/>
</dbReference>
<name>A0A377J0Q9_9PAST</name>
<proteinExistence type="predicted"/>
<evidence type="ECO:0000313" key="1">
    <source>
        <dbReference type="EMBL" id="STO93959.1"/>
    </source>
</evidence>
<keyword evidence="1" id="KW-0449">Lipoprotein</keyword>
<dbReference type="InterPro" id="IPR036610">
    <property type="entry name" value="PEBP-like_sf"/>
</dbReference>
<protein>
    <submittedName>
        <fullName evidence="1">Putative lipoprotein</fullName>
    </submittedName>
</protein>
<sequence>MYLTSSAIENGVFADKYGKRGSQFSPNGMPTYSIPFEIHDAPAGTQSFAVVLEDKDAITASGFVWTHWLIANLTRTQIAENESRDARDYVQGANTWASKLGGFSIEEASQYGGMAPPNCLHRYELIVYALDCKLELAQGFRFNELHFAMQGHILDKAEIVGTYDV</sequence>
<dbReference type="Pfam" id="PF01161">
    <property type="entry name" value="PBP"/>
    <property type="match status" value="1"/>
</dbReference>
<dbReference type="PANTHER" id="PTHR30289">
    <property type="entry name" value="UNCHARACTERIZED PROTEIN YBCL-RELATED"/>
    <property type="match status" value="1"/>
</dbReference>
<organism evidence="1 2">
    <name type="scientific">Haemophilus pittmaniae</name>
    <dbReference type="NCBI Taxonomy" id="249188"/>
    <lineage>
        <taxon>Bacteria</taxon>
        <taxon>Pseudomonadati</taxon>
        <taxon>Pseudomonadota</taxon>
        <taxon>Gammaproteobacteria</taxon>
        <taxon>Pasteurellales</taxon>
        <taxon>Pasteurellaceae</taxon>
        <taxon>Haemophilus</taxon>
    </lineage>
</organism>